<evidence type="ECO:0000313" key="2">
    <source>
        <dbReference type="Proteomes" id="UP000571084"/>
    </source>
</evidence>
<comment type="caution">
    <text evidence="1">The sequence shown here is derived from an EMBL/GenBank/DDBJ whole genome shotgun (WGS) entry which is preliminary data.</text>
</comment>
<name>A0A840RN62_9BURK</name>
<dbReference type="Proteomes" id="UP000571084">
    <property type="component" value="Unassembled WGS sequence"/>
</dbReference>
<organism evidence="1 2">
    <name type="scientific">Glaciimonas immobilis</name>
    <dbReference type="NCBI Taxonomy" id="728004"/>
    <lineage>
        <taxon>Bacteria</taxon>
        <taxon>Pseudomonadati</taxon>
        <taxon>Pseudomonadota</taxon>
        <taxon>Betaproteobacteria</taxon>
        <taxon>Burkholderiales</taxon>
        <taxon>Oxalobacteraceae</taxon>
        <taxon>Glaciimonas</taxon>
    </lineage>
</organism>
<keyword evidence="2" id="KW-1185">Reference proteome</keyword>
<dbReference type="RefSeq" id="WP_209216717.1">
    <property type="nucleotide sequence ID" value="NZ_JAAOZT010000006.1"/>
</dbReference>
<dbReference type="EMBL" id="JACHHQ010000002">
    <property type="protein sequence ID" value="MBB5199203.1"/>
    <property type="molecule type" value="Genomic_DNA"/>
</dbReference>
<dbReference type="AlphaFoldDB" id="A0A840RN62"/>
<proteinExistence type="predicted"/>
<evidence type="ECO:0000313" key="1">
    <source>
        <dbReference type="EMBL" id="MBB5199203.1"/>
    </source>
</evidence>
<reference evidence="1 2" key="1">
    <citation type="submission" date="2020-08" db="EMBL/GenBank/DDBJ databases">
        <title>Genomic Encyclopedia of Type Strains, Phase IV (KMG-IV): sequencing the most valuable type-strain genomes for metagenomic binning, comparative biology and taxonomic classification.</title>
        <authorList>
            <person name="Goeker M."/>
        </authorList>
    </citation>
    <scope>NUCLEOTIDE SEQUENCE [LARGE SCALE GENOMIC DNA]</scope>
    <source>
        <strain evidence="1 2">DSM 23240</strain>
    </source>
</reference>
<accession>A0A840RN62</accession>
<protein>
    <submittedName>
        <fullName evidence="1">Uncharacterized protein</fullName>
    </submittedName>
</protein>
<sequence>MMMESHANHLHEEYRHRAPQRYLIETRSNSSPNVEVILYDQLHGAPDNFVLLSQTSCTKMFA</sequence>
<gene>
    <name evidence="1" type="ORF">HNR39_001030</name>
</gene>